<evidence type="ECO:0000313" key="2">
    <source>
        <dbReference type="EMBL" id="KAH3739905.1"/>
    </source>
</evidence>
<organism evidence="2 3">
    <name type="scientific">Dreissena polymorpha</name>
    <name type="common">Zebra mussel</name>
    <name type="synonym">Mytilus polymorpha</name>
    <dbReference type="NCBI Taxonomy" id="45954"/>
    <lineage>
        <taxon>Eukaryota</taxon>
        <taxon>Metazoa</taxon>
        <taxon>Spiralia</taxon>
        <taxon>Lophotrochozoa</taxon>
        <taxon>Mollusca</taxon>
        <taxon>Bivalvia</taxon>
        <taxon>Autobranchia</taxon>
        <taxon>Heteroconchia</taxon>
        <taxon>Euheterodonta</taxon>
        <taxon>Imparidentia</taxon>
        <taxon>Neoheterodontei</taxon>
        <taxon>Myida</taxon>
        <taxon>Dreissenoidea</taxon>
        <taxon>Dreissenidae</taxon>
        <taxon>Dreissena</taxon>
    </lineage>
</organism>
<comment type="caution">
    <text evidence="2">The sequence shown here is derived from an EMBL/GenBank/DDBJ whole genome shotgun (WGS) entry which is preliminary data.</text>
</comment>
<keyword evidence="1" id="KW-0175">Coiled coil</keyword>
<evidence type="ECO:0000313" key="3">
    <source>
        <dbReference type="Proteomes" id="UP000828390"/>
    </source>
</evidence>
<dbReference type="Proteomes" id="UP000828390">
    <property type="component" value="Unassembled WGS sequence"/>
</dbReference>
<protein>
    <submittedName>
        <fullName evidence="2">Uncharacterized protein</fullName>
    </submittedName>
</protein>
<reference evidence="2" key="1">
    <citation type="journal article" date="2019" name="bioRxiv">
        <title>The Genome of the Zebra Mussel, Dreissena polymorpha: A Resource for Invasive Species Research.</title>
        <authorList>
            <person name="McCartney M.A."/>
            <person name="Auch B."/>
            <person name="Kono T."/>
            <person name="Mallez S."/>
            <person name="Zhang Y."/>
            <person name="Obille A."/>
            <person name="Becker A."/>
            <person name="Abrahante J.E."/>
            <person name="Garbe J."/>
            <person name="Badalamenti J.P."/>
            <person name="Herman A."/>
            <person name="Mangelson H."/>
            <person name="Liachko I."/>
            <person name="Sullivan S."/>
            <person name="Sone E.D."/>
            <person name="Koren S."/>
            <person name="Silverstein K.A.T."/>
            <person name="Beckman K.B."/>
            <person name="Gohl D.M."/>
        </authorList>
    </citation>
    <scope>NUCLEOTIDE SEQUENCE</scope>
    <source>
        <strain evidence="2">Duluth1</strain>
        <tissue evidence="2">Whole animal</tissue>
    </source>
</reference>
<reference evidence="2" key="2">
    <citation type="submission" date="2020-11" db="EMBL/GenBank/DDBJ databases">
        <authorList>
            <person name="McCartney M.A."/>
            <person name="Auch B."/>
            <person name="Kono T."/>
            <person name="Mallez S."/>
            <person name="Becker A."/>
            <person name="Gohl D.M."/>
            <person name="Silverstein K.A.T."/>
            <person name="Koren S."/>
            <person name="Bechman K.B."/>
            <person name="Herman A."/>
            <person name="Abrahante J.E."/>
            <person name="Garbe J."/>
        </authorList>
    </citation>
    <scope>NUCLEOTIDE SEQUENCE</scope>
    <source>
        <strain evidence="2">Duluth1</strain>
        <tissue evidence="2">Whole animal</tissue>
    </source>
</reference>
<dbReference type="AlphaFoldDB" id="A0A9D4D747"/>
<feature type="coiled-coil region" evidence="1">
    <location>
        <begin position="297"/>
        <end position="324"/>
    </location>
</feature>
<gene>
    <name evidence="2" type="ORF">DPMN_046595</name>
</gene>
<dbReference type="OrthoDB" id="6134571at2759"/>
<keyword evidence="3" id="KW-1185">Reference proteome</keyword>
<evidence type="ECO:0000256" key="1">
    <source>
        <dbReference type="SAM" id="Coils"/>
    </source>
</evidence>
<proteinExistence type="predicted"/>
<accession>A0A9D4D747</accession>
<sequence>MPRKRKRGSLTVKRKYHYITSEQPKEENHVASEPLVNIKATTDSSTQSESENVQFTSDHSYAIDEDSTYELDSFQETNNDKPEADVMECSSGLLEMEVETTTFSDFAVELKLQNISSQFVVKESEQSIQMLQLYTNDSLTAIKLSVEIKSDFTCSVYVHRKCIPRSHQIWTGLPQHINRVAYVLVLLERLLKVDVCIGNPEVEFSNLVPIGSGLSSNNSPEIVAYREGDFNATHASGERYNSTIRSVKCDMLSTSKKCTACKKYFYLLQSRKKRVKSRLNSCRKYSHTNFKHRDMTEQELNMKLNEQKHEIKNLQTELWKQRREFDKIITANGISVEGSEHHELEDLMASCETEFKNVPDFYQPTASVLGTADVFCQKERQSRDALAPHDHSLVSLPSTKVRNSV</sequence>
<name>A0A9D4D747_DREPO</name>
<dbReference type="EMBL" id="JAIWYP010000011">
    <property type="protein sequence ID" value="KAH3739905.1"/>
    <property type="molecule type" value="Genomic_DNA"/>
</dbReference>